<evidence type="ECO:0000313" key="4">
    <source>
        <dbReference type="Proteomes" id="UP000019423"/>
    </source>
</evidence>
<evidence type="ECO:0000313" key="3">
    <source>
        <dbReference type="EMBL" id="AHJ95746.1"/>
    </source>
</evidence>
<name>W8EZH5_9BACT</name>
<reference evidence="3 4" key="1">
    <citation type="submission" date="2014-01" db="EMBL/GenBank/DDBJ databases">
        <title>Complete genome sequence of ionizing-radiation resistance bacterium Hymenobacter swuensis DY53.</title>
        <authorList>
            <person name="Jung J.-H."/>
            <person name="Jeong S.-W."/>
            <person name="Joe M.-H."/>
            <person name="Cho y.-j."/>
            <person name="Kim M.-K."/>
            <person name="Lim S.-Y."/>
        </authorList>
    </citation>
    <scope>NUCLEOTIDE SEQUENCE [LARGE SCALE GENOMIC DNA]</scope>
    <source>
        <strain evidence="3 4">DY53</strain>
    </source>
</reference>
<feature type="compositionally biased region" description="Basic residues" evidence="1">
    <location>
        <begin position="51"/>
        <end position="68"/>
    </location>
</feature>
<organism evidence="3 4">
    <name type="scientific">Hymenobacter swuensis DY53</name>
    <dbReference type="NCBI Taxonomy" id="1227739"/>
    <lineage>
        <taxon>Bacteria</taxon>
        <taxon>Pseudomonadati</taxon>
        <taxon>Bacteroidota</taxon>
        <taxon>Cytophagia</taxon>
        <taxon>Cytophagales</taxon>
        <taxon>Hymenobacteraceae</taxon>
        <taxon>Hymenobacter</taxon>
    </lineage>
</organism>
<keyword evidence="2" id="KW-0732">Signal</keyword>
<evidence type="ECO:0000256" key="2">
    <source>
        <dbReference type="SAM" id="SignalP"/>
    </source>
</evidence>
<dbReference type="EMBL" id="CP007145">
    <property type="protein sequence ID" value="AHJ95746.1"/>
    <property type="molecule type" value="Genomic_DNA"/>
</dbReference>
<dbReference type="KEGG" id="hsw:Hsw_0151"/>
<feature type="region of interest" description="Disordered" evidence="1">
    <location>
        <begin position="47"/>
        <end position="68"/>
    </location>
</feature>
<dbReference type="RefSeq" id="WP_155832789.1">
    <property type="nucleotide sequence ID" value="NZ_CP007145.1"/>
</dbReference>
<gene>
    <name evidence="3" type="ORF">Hsw_0151</name>
</gene>
<dbReference type="OrthoDB" id="9976572at2"/>
<dbReference type="Proteomes" id="UP000019423">
    <property type="component" value="Chromosome"/>
</dbReference>
<proteinExistence type="predicted"/>
<keyword evidence="4" id="KW-1185">Reference proteome</keyword>
<evidence type="ECO:0008006" key="5">
    <source>
        <dbReference type="Google" id="ProtNLM"/>
    </source>
</evidence>
<dbReference type="AlphaFoldDB" id="W8EZH5"/>
<accession>W8EZH5</accession>
<feature type="chain" id="PRO_5004907874" description="Secreted protein" evidence="2">
    <location>
        <begin position="22"/>
        <end position="68"/>
    </location>
</feature>
<feature type="signal peptide" evidence="2">
    <location>
        <begin position="1"/>
        <end position="21"/>
    </location>
</feature>
<dbReference type="PATRIC" id="fig|1227739.3.peg.423"/>
<protein>
    <recommendedName>
        <fullName evidence="5">Secreted protein</fullName>
    </recommendedName>
</protein>
<evidence type="ECO:0000256" key="1">
    <source>
        <dbReference type="SAM" id="MobiDB-lite"/>
    </source>
</evidence>
<sequence length="68" mass="7487">MRASFLSLLFVSLFVATDVVAEISSPDVVQPVATGIATVSSATEGASTGWLKRKKRRPAYRRLRAHRR</sequence>
<dbReference type="STRING" id="1227739.Hsw_0151"/>
<dbReference type="HOGENOM" id="CLU_2788245_0_0_10"/>